<dbReference type="RefSeq" id="WP_162453810.1">
    <property type="nucleotide sequence ID" value="NZ_WLZY01000018.1"/>
</dbReference>
<dbReference type="GO" id="GO:0006281">
    <property type="term" value="P:DNA repair"/>
    <property type="evidence" value="ECO:0007669"/>
    <property type="project" value="UniProtKB-KW"/>
</dbReference>
<evidence type="ECO:0000256" key="9">
    <source>
        <dbReference type="SAM" id="MobiDB-lite"/>
    </source>
</evidence>
<evidence type="ECO:0000256" key="7">
    <source>
        <dbReference type="ARBA" id="ARBA00023204"/>
    </source>
</evidence>
<feature type="compositionally biased region" description="Basic and acidic residues" evidence="9">
    <location>
        <begin position="449"/>
        <end position="461"/>
    </location>
</feature>
<dbReference type="Pfam" id="PF02463">
    <property type="entry name" value="SMC_N"/>
    <property type="match status" value="1"/>
</dbReference>
<evidence type="ECO:0000256" key="8">
    <source>
        <dbReference type="ARBA" id="ARBA00033408"/>
    </source>
</evidence>
<evidence type="ECO:0000256" key="2">
    <source>
        <dbReference type="ARBA" id="ARBA00009441"/>
    </source>
</evidence>
<dbReference type="EMBL" id="WLZY01000018">
    <property type="protein sequence ID" value="NDL61075.1"/>
    <property type="molecule type" value="Genomic_DNA"/>
</dbReference>
<dbReference type="InterPro" id="IPR004604">
    <property type="entry name" value="DNA_recomb/repair_RecN"/>
</dbReference>
<gene>
    <name evidence="11" type="ORF">F7O44_28800</name>
</gene>
<dbReference type="InterPro" id="IPR027417">
    <property type="entry name" value="P-loop_NTPase"/>
</dbReference>
<protein>
    <recommendedName>
        <fullName evidence="3">DNA repair protein RecN</fullName>
    </recommendedName>
    <alternativeName>
        <fullName evidence="8">Recombination protein N</fullName>
    </alternativeName>
</protein>
<feature type="domain" description="RecF/RecN/SMC N-terminal" evidence="10">
    <location>
        <begin position="16"/>
        <end position="592"/>
    </location>
</feature>
<accession>A0A7K3MCM8</accession>
<keyword evidence="12" id="KW-1185">Reference proteome</keyword>
<organism evidence="11 12">
    <name type="scientific">Phytoactinopolyspora mesophila</name>
    <dbReference type="NCBI Taxonomy" id="2650750"/>
    <lineage>
        <taxon>Bacteria</taxon>
        <taxon>Bacillati</taxon>
        <taxon>Actinomycetota</taxon>
        <taxon>Actinomycetes</taxon>
        <taxon>Jiangellales</taxon>
        <taxon>Jiangellaceae</taxon>
        <taxon>Phytoactinopolyspora</taxon>
    </lineage>
</organism>
<dbReference type="AlphaFoldDB" id="A0A7K3MCM8"/>
<sequence length="668" mass="71024">MAPAGRQRRLGWIVVLQEIRIRGLGVIDDAQLELGPGLTVVTGETGAGKTMVLTGLSLLMGGRADGGSVRTGAERAVVEGRLQVEPDGPAAIRAAEAGADLDEDELLLGRTVMAGGRSRAYVGGRNAPASLLAELAEDLVAVHGQSEQQRLLRSSRQRLALDRFAGDAVATPLARYTSRYERLRTVESELTEVTTRARERAQEADLLRFGLTEIERVDPQPGEDVALRAEEDRLAHADALRTAAEAAHRGLSADETGPDELDALTLLGSARQVLEHERGHDEQLAGLADRLAEATYLLGDIAADLASYASAIDTDPARLAEVQERRSLLADLIRKYGEDYPPTEPGTQEELTDPAVFSAIDGVLAWAERGSRRLLELDGDDERVNALREERDTLGTELADLAAEITKARTEAAQRFSEAVGAELTALAMPHARVVVDVRPRGGTASRRTRNEGAGERDRGDGTASRRTRDEGAGERDRGDAVGELGPHGADEIEILFSAHNSAQPRPLDKGASGGELSRLMLAIEVVFAGADPVPTFVFDEVDAGVGGKAAVEVGRRLAALARHAQVLVVTHLPQVAAFADRHLTVVKSDDGSVTSSNVQTLDDPARVRELSRMLAGQEDSASAQAHAEELLAAAAASKNSSPRTTTGRANTAGRDAIRGPDMAGFEQ</sequence>
<dbReference type="GO" id="GO:0043590">
    <property type="term" value="C:bacterial nucleoid"/>
    <property type="evidence" value="ECO:0007669"/>
    <property type="project" value="TreeGrafter"/>
</dbReference>
<dbReference type="Gene3D" id="3.40.50.300">
    <property type="entry name" value="P-loop containing nucleotide triphosphate hydrolases"/>
    <property type="match status" value="2"/>
</dbReference>
<dbReference type="GO" id="GO:0009432">
    <property type="term" value="P:SOS response"/>
    <property type="evidence" value="ECO:0007669"/>
    <property type="project" value="TreeGrafter"/>
</dbReference>
<dbReference type="PANTHER" id="PTHR11059:SF0">
    <property type="entry name" value="DNA REPAIR PROTEIN RECN"/>
    <property type="match status" value="1"/>
</dbReference>
<dbReference type="InterPro" id="IPR003395">
    <property type="entry name" value="RecF/RecN/SMC_N"/>
</dbReference>
<dbReference type="Proteomes" id="UP000460435">
    <property type="component" value="Unassembled WGS sequence"/>
</dbReference>
<proteinExistence type="inferred from homology"/>
<name>A0A7K3MCM8_9ACTN</name>
<feature type="compositionally biased region" description="Basic and acidic residues" evidence="9">
    <location>
        <begin position="467"/>
        <end position="481"/>
    </location>
</feature>
<feature type="region of interest" description="Disordered" evidence="9">
    <location>
        <begin position="438"/>
        <end position="485"/>
    </location>
</feature>
<keyword evidence="7" id="KW-0234">DNA repair</keyword>
<evidence type="ECO:0000256" key="4">
    <source>
        <dbReference type="ARBA" id="ARBA00022741"/>
    </source>
</evidence>
<keyword evidence="4" id="KW-0547">Nucleotide-binding</keyword>
<dbReference type="SUPFAM" id="SSF52540">
    <property type="entry name" value="P-loop containing nucleoside triphosphate hydrolases"/>
    <property type="match status" value="2"/>
</dbReference>
<dbReference type="GO" id="GO:0005524">
    <property type="term" value="F:ATP binding"/>
    <property type="evidence" value="ECO:0007669"/>
    <property type="project" value="UniProtKB-KW"/>
</dbReference>
<feature type="compositionally biased region" description="Low complexity" evidence="9">
    <location>
        <begin position="635"/>
        <end position="655"/>
    </location>
</feature>
<dbReference type="CDD" id="cd03241">
    <property type="entry name" value="ABC_RecN"/>
    <property type="match status" value="2"/>
</dbReference>
<evidence type="ECO:0000256" key="6">
    <source>
        <dbReference type="ARBA" id="ARBA00022840"/>
    </source>
</evidence>
<evidence type="ECO:0000259" key="10">
    <source>
        <dbReference type="Pfam" id="PF02463"/>
    </source>
</evidence>
<feature type="region of interest" description="Disordered" evidence="9">
    <location>
        <begin position="635"/>
        <end position="668"/>
    </location>
</feature>
<dbReference type="GO" id="GO:0006310">
    <property type="term" value="P:DNA recombination"/>
    <property type="evidence" value="ECO:0007669"/>
    <property type="project" value="InterPro"/>
</dbReference>
<comment type="similarity">
    <text evidence="2">Belongs to the RecN family.</text>
</comment>
<keyword evidence="6" id="KW-0067">ATP-binding</keyword>
<evidence type="ECO:0000256" key="1">
    <source>
        <dbReference type="ARBA" id="ARBA00003618"/>
    </source>
</evidence>
<dbReference type="PANTHER" id="PTHR11059">
    <property type="entry name" value="DNA REPAIR PROTEIN RECN"/>
    <property type="match status" value="1"/>
</dbReference>
<keyword evidence="5" id="KW-0227">DNA damage</keyword>
<reference evidence="11 12" key="1">
    <citation type="submission" date="2019-11" db="EMBL/GenBank/DDBJ databases">
        <authorList>
            <person name="Li X.-J."/>
            <person name="Feng X.-M."/>
        </authorList>
    </citation>
    <scope>NUCLEOTIDE SEQUENCE [LARGE SCALE GENOMIC DNA]</scope>
    <source>
        <strain evidence="11 12">XMNu-373</strain>
    </source>
</reference>
<dbReference type="FunFam" id="3.40.50.300:FF:000319">
    <property type="entry name" value="DNA repair protein RecN"/>
    <property type="match status" value="1"/>
</dbReference>
<evidence type="ECO:0000256" key="5">
    <source>
        <dbReference type="ARBA" id="ARBA00022763"/>
    </source>
</evidence>
<comment type="function">
    <text evidence="1">May be involved in recombinational repair of damaged DNA.</text>
</comment>
<evidence type="ECO:0000313" key="12">
    <source>
        <dbReference type="Proteomes" id="UP000460435"/>
    </source>
</evidence>
<evidence type="ECO:0000313" key="11">
    <source>
        <dbReference type="EMBL" id="NDL61075.1"/>
    </source>
</evidence>
<comment type="caution">
    <text evidence="11">The sequence shown here is derived from an EMBL/GenBank/DDBJ whole genome shotgun (WGS) entry which is preliminary data.</text>
</comment>
<evidence type="ECO:0000256" key="3">
    <source>
        <dbReference type="ARBA" id="ARBA00021315"/>
    </source>
</evidence>